<gene>
    <name evidence="10" type="ORF">BCR37DRAFT_352717</name>
</gene>
<evidence type="ECO:0000256" key="5">
    <source>
        <dbReference type="ARBA" id="ARBA00023163"/>
    </source>
</evidence>
<organism evidence="10 11">
    <name type="scientific">Protomyces lactucae-debilis</name>
    <dbReference type="NCBI Taxonomy" id="2754530"/>
    <lineage>
        <taxon>Eukaryota</taxon>
        <taxon>Fungi</taxon>
        <taxon>Dikarya</taxon>
        <taxon>Ascomycota</taxon>
        <taxon>Taphrinomycotina</taxon>
        <taxon>Taphrinomycetes</taxon>
        <taxon>Taphrinales</taxon>
        <taxon>Protomycetaceae</taxon>
        <taxon>Protomyces</taxon>
    </lineage>
</organism>
<reference evidence="10 11" key="1">
    <citation type="submission" date="2016-07" db="EMBL/GenBank/DDBJ databases">
        <title>Pervasive Adenine N6-methylation of Active Genes in Fungi.</title>
        <authorList>
            <consortium name="DOE Joint Genome Institute"/>
            <person name="Mondo S.J."/>
            <person name="Dannebaum R.O."/>
            <person name="Kuo R.C."/>
            <person name="Labutti K."/>
            <person name="Haridas S."/>
            <person name="Kuo A."/>
            <person name="Salamov A."/>
            <person name="Ahrendt S.R."/>
            <person name="Lipzen A."/>
            <person name="Sullivan W."/>
            <person name="Andreopoulos W.B."/>
            <person name="Clum A."/>
            <person name="Lindquist E."/>
            <person name="Daum C."/>
            <person name="Ramamoorthy G.K."/>
            <person name="Gryganskyi A."/>
            <person name="Culley D."/>
            <person name="Magnuson J.K."/>
            <person name="James T.Y."/>
            <person name="O'Malley M.A."/>
            <person name="Stajich J.E."/>
            <person name="Spatafora J.W."/>
            <person name="Visel A."/>
            <person name="Grigoriev I.V."/>
        </authorList>
    </citation>
    <scope>NUCLEOTIDE SEQUENCE [LARGE SCALE GENOMIC DNA]</scope>
    <source>
        <strain evidence="10 11">12-1054</strain>
    </source>
</reference>
<feature type="region of interest" description="Disordered" evidence="8">
    <location>
        <begin position="1"/>
        <end position="20"/>
    </location>
</feature>
<dbReference type="SUPFAM" id="SSF46785">
    <property type="entry name" value="Winged helix' DNA-binding domain"/>
    <property type="match status" value="1"/>
</dbReference>
<comment type="caution">
    <text evidence="10">The sequence shown here is derived from an EMBL/GenBank/DDBJ whole genome shotgun (WGS) entry which is preliminary data.</text>
</comment>
<dbReference type="GO" id="GO:0043565">
    <property type="term" value="F:sequence-specific DNA binding"/>
    <property type="evidence" value="ECO:0007669"/>
    <property type="project" value="InterPro"/>
</dbReference>
<dbReference type="Pfam" id="PF00447">
    <property type="entry name" value="HSF_DNA-bind"/>
    <property type="match status" value="1"/>
</dbReference>
<dbReference type="InterPro" id="IPR000232">
    <property type="entry name" value="HSF_DNA-bd"/>
</dbReference>
<dbReference type="FunFam" id="1.10.10.10:FF:000027">
    <property type="entry name" value="Heat shock transcription factor 1"/>
    <property type="match status" value="1"/>
</dbReference>
<evidence type="ECO:0000256" key="4">
    <source>
        <dbReference type="ARBA" id="ARBA00023125"/>
    </source>
</evidence>
<comment type="subcellular location">
    <subcellularLocation>
        <location evidence="1">Nucleus</location>
    </subcellularLocation>
</comment>
<evidence type="ECO:0000313" key="10">
    <source>
        <dbReference type="EMBL" id="ORY74379.1"/>
    </source>
</evidence>
<keyword evidence="4 10" id="KW-0238">DNA-binding</keyword>
<dbReference type="PANTHER" id="PTHR10015:SF427">
    <property type="entry name" value="HEAT SHOCK FACTOR PROTEIN"/>
    <property type="match status" value="1"/>
</dbReference>
<dbReference type="GO" id="GO:0005634">
    <property type="term" value="C:nucleus"/>
    <property type="evidence" value="ECO:0007669"/>
    <property type="project" value="UniProtKB-SubCell"/>
</dbReference>
<comment type="similarity">
    <text evidence="2 7">Belongs to the HSF family.</text>
</comment>
<keyword evidence="6" id="KW-0539">Nucleus</keyword>
<feature type="domain" description="HSF-type DNA-binding" evidence="9">
    <location>
        <begin position="22"/>
        <end position="124"/>
    </location>
</feature>
<dbReference type="STRING" id="56484.A0A1Y2ES51"/>
<dbReference type="InterPro" id="IPR036388">
    <property type="entry name" value="WH-like_DNA-bd_sf"/>
</dbReference>
<dbReference type="OMA" id="HESFYIQ"/>
<proteinExistence type="inferred from homology"/>
<evidence type="ECO:0000256" key="8">
    <source>
        <dbReference type="SAM" id="MobiDB-lite"/>
    </source>
</evidence>
<dbReference type="OrthoDB" id="60033at2759"/>
<dbReference type="GeneID" id="63784749"/>
<dbReference type="AlphaFoldDB" id="A0A1Y2ES51"/>
<dbReference type="PANTHER" id="PTHR10015">
    <property type="entry name" value="HEAT SHOCK TRANSCRIPTION FACTOR"/>
    <property type="match status" value="1"/>
</dbReference>
<dbReference type="EMBL" id="MCFI01000030">
    <property type="protein sequence ID" value="ORY74379.1"/>
    <property type="molecule type" value="Genomic_DNA"/>
</dbReference>
<keyword evidence="3" id="KW-0805">Transcription regulation</keyword>
<sequence>MPDNTALSVAHPSNANASQKKEVPAFLQKLFKMVDDPLTDSLIKWNDAGDSFLVMRHEDFAKELLPRYYKHKHFSSFVRQLNMYGFHKIPHIEDNTLSKGEIWEFSNPNFHRDQPDLLCLVTRKKSGETADKDAIDFMSVIKEIQAIKRHQVTISQDLKRIQADNQALWQEQADTRARHSKHEETIEKILAFLGHIYG</sequence>
<evidence type="ECO:0000259" key="9">
    <source>
        <dbReference type="SMART" id="SM00415"/>
    </source>
</evidence>
<dbReference type="InterPro" id="IPR036390">
    <property type="entry name" value="WH_DNA-bd_sf"/>
</dbReference>
<keyword evidence="5" id="KW-0804">Transcription</keyword>
<name>A0A1Y2ES51_PROLT</name>
<feature type="compositionally biased region" description="Polar residues" evidence="8">
    <location>
        <begin position="1"/>
        <end position="18"/>
    </location>
</feature>
<dbReference type="GO" id="GO:0001228">
    <property type="term" value="F:DNA-binding transcription activator activity, RNA polymerase II-specific"/>
    <property type="evidence" value="ECO:0007669"/>
    <property type="project" value="UniProtKB-ARBA"/>
</dbReference>
<dbReference type="RefSeq" id="XP_040722028.1">
    <property type="nucleotide sequence ID" value="XM_040868150.1"/>
</dbReference>
<feature type="non-terminal residue" evidence="10">
    <location>
        <position position="198"/>
    </location>
</feature>
<accession>A0A1Y2ES51</accession>
<dbReference type="Gene3D" id="1.10.10.10">
    <property type="entry name" value="Winged helix-like DNA-binding domain superfamily/Winged helix DNA-binding domain"/>
    <property type="match status" value="1"/>
</dbReference>
<evidence type="ECO:0000256" key="1">
    <source>
        <dbReference type="ARBA" id="ARBA00004123"/>
    </source>
</evidence>
<dbReference type="PRINTS" id="PR00056">
    <property type="entry name" value="HSFDOMAIN"/>
</dbReference>
<evidence type="ECO:0000313" key="11">
    <source>
        <dbReference type="Proteomes" id="UP000193685"/>
    </source>
</evidence>
<evidence type="ECO:0000256" key="3">
    <source>
        <dbReference type="ARBA" id="ARBA00023015"/>
    </source>
</evidence>
<dbReference type="Proteomes" id="UP000193685">
    <property type="component" value="Unassembled WGS sequence"/>
</dbReference>
<keyword evidence="11" id="KW-1185">Reference proteome</keyword>
<protein>
    <submittedName>
        <fullName evidence="10">HSF-type DNA-binding-domain-containing protein</fullName>
    </submittedName>
</protein>
<dbReference type="SMART" id="SM00415">
    <property type="entry name" value="HSF"/>
    <property type="match status" value="1"/>
</dbReference>
<evidence type="ECO:0000256" key="6">
    <source>
        <dbReference type="ARBA" id="ARBA00023242"/>
    </source>
</evidence>
<evidence type="ECO:0000256" key="7">
    <source>
        <dbReference type="RuleBase" id="RU004020"/>
    </source>
</evidence>
<evidence type="ECO:0000256" key="2">
    <source>
        <dbReference type="ARBA" id="ARBA00006403"/>
    </source>
</evidence>